<dbReference type="PANTHER" id="PTHR42697:SF1">
    <property type="entry name" value="ENDONUCLEASE 8"/>
    <property type="match status" value="1"/>
</dbReference>
<keyword evidence="3" id="KW-0479">Metal-binding</keyword>
<keyword evidence="10" id="KW-0456">Lyase</keyword>
<dbReference type="EMBL" id="JBHRZN010000001">
    <property type="protein sequence ID" value="MFC3849065.1"/>
    <property type="molecule type" value="Genomic_DNA"/>
</dbReference>
<protein>
    <recommendedName>
        <fullName evidence="2">DNA-(apurinic or apyrimidinic site) lyase</fullName>
        <ecNumber evidence="2">4.2.99.18</ecNumber>
    </recommendedName>
</protein>
<keyword evidence="5 13" id="KW-0863">Zinc-finger</keyword>
<keyword evidence="17" id="KW-1185">Reference proteome</keyword>
<evidence type="ECO:0000256" key="9">
    <source>
        <dbReference type="ARBA" id="ARBA00023204"/>
    </source>
</evidence>
<evidence type="ECO:0000259" key="14">
    <source>
        <dbReference type="PROSITE" id="PS51066"/>
    </source>
</evidence>
<dbReference type="InterPro" id="IPR035937">
    <property type="entry name" value="FPG_N"/>
</dbReference>
<gene>
    <name evidence="16" type="ORF">ACFORJ_02640</name>
</gene>
<dbReference type="InterPro" id="IPR010979">
    <property type="entry name" value="Ribosomal_uS13-like_H2TH"/>
</dbReference>
<evidence type="ECO:0000256" key="8">
    <source>
        <dbReference type="ARBA" id="ARBA00023125"/>
    </source>
</evidence>
<dbReference type="InterPro" id="IPR012319">
    <property type="entry name" value="FPG_cat"/>
</dbReference>
<evidence type="ECO:0000256" key="12">
    <source>
        <dbReference type="ARBA" id="ARBA00023295"/>
    </source>
</evidence>
<keyword evidence="11" id="KW-0511">Multifunctional enzyme</keyword>
<evidence type="ECO:0000313" key="16">
    <source>
        <dbReference type="EMBL" id="MFC3849065.1"/>
    </source>
</evidence>
<keyword evidence="8" id="KW-0238">DNA-binding</keyword>
<comment type="similarity">
    <text evidence="1">Belongs to the FPG family.</text>
</comment>
<evidence type="ECO:0000256" key="6">
    <source>
        <dbReference type="ARBA" id="ARBA00022801"/>
    </source>
</evidence>
<evidence type="ECO:0000256" key="3">
    <source>
        <dbReference type="ARBA" id="ARBA00022723"/>
    </source>
</evidence>
<dbReference type="SUPFAM" id="SSF57716">
    <property type="entry name" value="Glucocorticoid receptor-like (DNA-binding domain)"/>
    <property type="match status" value="1"/>
</dbReference>
<reference evidence="17" key="1">
    <citation type="journal article" date="2019" name="Int. J. Syst. Evol. Microbiol.">
        <title>The Global Catalogue of Microorganisms (GCM) 10K type strain sequencing project: providing services to taxonomists for standard genome sequencing and annotation.</title>
        <authorList>
            <consortium name="The Broad Institute Genomics Platform"/>
            <consortium name="The Broad Institute Genome Sequencing Center for Infectious Disease"/>
            <person name="Wu L."/>
            <person name="Ma J."/>
        </authorList>
    </citation>
    <scope>NUCLEOTIDE SEQUENCE [LARGE SCALE GENOMIC DNA]</scope>
    <source>
        <strain evidence="17">CCUG 53252</strain>
    </source>
</reference>
<dbReference type="Gene3D" id="1.10.8.50">
    <property type="match status" value="1"/>
</dbReference>
<feature type="domain" description="FPG-type" evidence="14">
    <location>
        <begin position="227"/>
        <end position="267"/>
    </location>
</feature>
<dbReference type="InterPro" id="IPR015886">
    <property type="entry name" value="H2TH_FPG"/>
</dbReference>
<evidence type="ECO:0000259" key="15">
    <source>
        <dbReference type="PROSITE" id="PS51068"/>
    </source>
</evidence>
<dbReference type="SUPFAM" id="SSF46946">
    <property type="entry name" value="S13-like H2TH domain"/>
    <property type="match status" value="1"/>
</dbReference>
<evidence type="ECO:0000256" key="1">
    <source>
        <dbReference type="ARBA" id="ARBA00009409"/>
    </source>
</evidence>
<accession>A0ABV7ZLQ7</accession>
<dbReference type="Gene3D" id="3.20.190.10">
    <property type="entry name" value="MutM-like, N-terminal"/>
    <property type="match status" value="1"/>
</dbReference>
<name>A0ABV7ZLQ7_9CORY</name>
<dbReference type="SMART" id="SM01232">
    <property type="entry name" value="H2TH"/>
    <property type="match status" value="1"/>
</dbReference>
<dbReference type="SMART" id="SM00898">
    <property type="entry name" value="Fapy_DNA_glyco"/>
    <property type="match status" value="1"/>
</dbReference>
<evidence type="ECO:0000256" key="7">
    <source>
        <dbReference type="ARBA" id="ARBA00022833"/>
    </source>
</evidence>
<dbReference type="PROSITE" id="PS51066">
    <property type="entry name" value="ZF_FPG_2"/>
    <property type="match status" value="1"/>
</dbReference>
<dbReference type="SUPFAM" id="SSF81624">
    <property type="entry name" value="N-terminal domain of MutM-like DNA repair proteins"/>
    <property type="match status" value="1"/>
</dbReference>
<dbReference type="Pfam" id="PF01149">
    <property type="entry name" value="Fapy_DNA_glyco"/>
    <property type="match status" value="1"/>
</dbReference>
<dbReference type="RefSeq" id="WP_290291319.1">
    <property type="nucleotide sequence ID" value="NZ_CP047211.1"/>
</dbReference>
<dbReference type="CDD" id="cd08971">
    <property type="entry name" value="AcNei2_N"/>
    <property type="match status" value="1"/>
</dbReference>
<comment type="caution">
    <text evidence="16">The sequence shown here is derived from an EMBL/GenBank/DDBJ whole genome shotgun (WGS) entry which is preliminary data.</text>
</comment>
<evidence type="ECO:0000256" key="10">
    <source>
        <dbReference type="ARBA" id="ARBA00023239"/>
    </source>
</evidence>
<organism evidence="16 17">
    <name type="scientific">Corynebacterium hansenii</name>
    <dbReference type="NCBI Taxonomy" id="394964"/>
    <lineage>
        <taxon>Bacteria</taxon>
        <taxon>Bacillati</taxon>
        <taxon>Actinomycetota</taxon>
        <taxon>Actinomycetes</taxon>
        <taxon>Mycobacteriales</taxon>
        <taxon>Corynebacteriaceae</taxon>
        <taxon>Corynebacterium</taxon>
    </lineage>
</organism>
<dbReference type="EC" id="4.2.99.18" evidence="2"/>
<dbReference type="PANTHER" id="PTHR42697">
    <property type="entry name" value="ENDONUCLEASE 8"/>
    <property type="match status" value="1"/>
</dbReference>
<proteinExistence type="inferred from homology"/>
<sequence>MPEGDSVYRLAHRMQFMVGREVLSTSIRVPAHAVASFDGRTVGKVWPHGKHLFMKFGDDVLHTHLKMEGTWSVHRLGTRWRKPGHTARVVLAVDGAPEDTPIEVVGHDLGLVRVFPFAEYDRRVAHLGPDVLGRDWFDGGRDVAKHRMLRDPGRPVGTALLDQRTLAGVGNEFRAEVCFLCGVHPATPVGDVDVDRILDVTRRLMWANRLSPVRVITGINRPGQTSFVFGRNHRACRRCGTAIRKGTLGEGGPDLERIIWWCPTCQPGPATCRSPRTRPRGRR</sequence>
<evidence type="ECO:0000256" key="2">
    <source>
        <dbReference type="ARBA" id="ARBA00012720"/>
    </source>
</evidence>
<dbReference type="Pfam" id="PF06831">
    <property type="entry name" value="H2TH"/>
    <property type="match status" value="1"/>
</dbReference>
<evidence type="ECO:0000313" key="17">
    <source>
        <dbReference type="Proteomes" id="UP001595751"/>
    </source>
</evidence>
<keyword evidence="6" id="KW-0378">Hydrolase</keyword>
<keyword evidence="12" id="KW-0326">Glycosidase</keyword>
<evidence type="ECO:0000256" key="4">
    <source>
        <dbReference type="ARBA" id="ARBA00022763"/>
    </source>
</evidence>
<keyword evidence="4" id="KW-0227">DNA damage</keyword>
<dbReference type="Proteomes" id="UP001595751">
    <property type="component" value="Unassembled WGS sequence"/>
</dbReference>
<dbReference type="InterPro" id="IPR000214">
    <property type="entry name" value="Znf_DNA_glyclase/AP_lyase"/>
</dbReference>
<dbReference type="PROSITE" id="PS51068">
    <property type="entry name" value="FPG_CAT"/>
    <property type="match status" value="1"/>
</dbReference>
<dbReference type="InterPro" id="IPR044090">
    <property type="entry name" value="Nei2_N"/>
</dbReference>
<evidence type="ECO:0000256" key="13">
    <source>
        <dbReference type="PROSITE-ProRule" id="PRU00391"/>
    </source>
</evidence>
<evidence type="ECO:0000256" key="11">
    <source>
        <dbReference type="ARBA" id="ARBA00023268"/>
    </source>
</evidence>
<feature type="domain" description="Formamidopyrimidine-DNA glycosylase catalytic" evidence="15">
    <location>
        <begin position="2"/>
        <end position="87"/>
    </location>
</feature>
<keyword evidence="7" id="KW-0862">Zinc</keyword>
<keyword evidence="9" id="KW-0234">DNA repair</keyword>
<evidence type="ECO:0000256" key="5">
    <source>
        <dbReference type="ARBA" id="ARBA00022771"/>
    </source>
</evidence>